<dbReference type="EMBL" id="CP028102">
    <property type="protein sequence ID" value="AVQ19198.1"/>
    <property type="molecule type" value="Genomic_DNA"/>
</dbReference>
<accession>A0ABM6TXP9</accession>
<dbReference type="Gene3D" id="3.30.1370.220">
    <property type="match status" value="1"/>
</dbReference>
<organism evidence="1 2">
    <name type="scientific">Fusobacterium mortiferum ATCC 9817</name>
    <dbReference type="NCBI Taxonomy" id="469616"/>
    <lineage>
        <taxon>Bacteria</taxon>
        <taxon>Fusobacteriati</taxon>
        <taxon>Fusobacteriota</taxon>
        <taxon>Fusobacteriia</taxon>
        <taxon>Fusobacteriales</taxon>
        <taxon>Fusobacteriaceae</taxon>
        <taxon>Fusobacterium</taxon>
    </lineage>
</organism>
<proteinExistence type="predicted"/>
<reference evidence="2" key="1">
    <citation type="journal article" date="2018" name="MSphere">
        <title>Fusobacterium Genomics Using MinION and Illumina Sequencing Enables Genome Completion and Correction.</title>
        <authorList>
            <person name="Todd S.M."/>
            <person name="Settlage R.E."/>
            <person name="Lahmers K.K."/>
            <person name="Slade D.J."/>
        </authorList>
    </citation>
    <scope>NUCLEOTIDE SEQUENCE [LARGE SCALE GENOMIC DNA]</scope>
    <source>
        <strain evidence="2">ATCC 9817</strain>
    </source>
</reference>
<evidence type="ECO:0008006" key="3">
    <source>
        <dbReference type="Google" id="ProtNLM"/>
    </source>
</evidence>
<keyword evidence="2" id="KW-1185">Reference proteome</keyword>
<sequence>MSKGGKMAGLNGKPKFKFLFEEKAAVLISGAIRGVLGVIMFDATKEDFTKKEYYSAVEIKEEDWTAENFKALKAMAFRGNPFKVVVYKATKENINDVLKEIKLDEPNYLCCPFVSGEDKPETLLTDLESWINSIRNTETIKLGNDTSTIKLVVSSSAKPDKPWIIDYDSRQVAHTIVDFEEKAYTAQEYTLCIASMCAGVALNASITNMEQSWLKSFKTTVDDENTAIGEGKLLTGFDGNKYTIIRGVTSFTTATDTMNRSFSKIRKMEIMDIHQKDIRNVFKEAYRGKYQNFYPNKLLFLGAVNAYLKEFVKAGQLDPANENRMKIDTEATRDYIISKGTYKGKSITEEEAKKLTEYELLRANTDDILFAYIPDYKPTDVMEDFEGKAYL</sequence>
<evidence type="ECO:0000313" key="2">
    <source>
        <dbReference type="Proteomes" id="UP000240258"/>
    </source>
</evidence>
<protein>
    <recommendedName>
        <fullName evidence="3">Tail sheath protein C-terminal domain-containing protein</fullName>
    </recommendedName>
</protein>
<dbReference type="Gene3D" id="3.40.50.11790">
    <property type="match status" value="1"/>
</dbReference>
<evidence type="ECO:0000313" key="1">
    <source>
        <dbReference type="EMBL" id="AVQ19198.1"/>
    </source>
</evidence>
<dbReference type="Proteomes" id="UP000240258">
    <property type="component" value="Chromosome"/>
</dbReference>
<gene>
    <name evidence="1" type="ORF">C4N19_08855</name>
</gene>
<name>A0ABM6TXP9_FUSMR</name>